<organism evidence="1 2">
    <name type="scientific">Termitidicoccus mucosus</name>
    <dbReference type="NCBI Taxonomy" id="1184151"/>
    <lineage>
        <taxon>Bacteria</taxon>
        <taxon>Pseudomonadati</taxon>
        <taxon>Verrucomicrobiota</taxon>
        <taxon>Opitutia</taxon>
        <taxon>Opitutales</taxon>
        <taxon>Opitutaceae</taxon>
        <taxon>Termitidicoccus</taxon>
    </lineage>
</organism>
<gene>
    <name evidence="1" type="ORF">AW736_08020</name>
</gene>
<name>A0A178IKL9_9BACT</name>
<reference evidence="1 2" key="1">
    <citation type="submission" date="2016-01" db="EMBL/GenBank/DDBJ databases">
        <title>High potential of lignocellulose degradation of a new Verrucomicrobia species.</title>
        <authorList>
            <person name="Wang Y."/>
            <person name="Shi Y."/>
            <person name="Qiu Z."/>
            <person name="Liu S."/>
            <person name="Yang H."/>
        </authorList>
    </citation>
    <scope>NUCLEOTIDE SEQUENCE [LARGE SCALE GENOMIC DNA]</scope>
    <source>
        <strain evidence="1 2">TSB47</strain>
    </source>
</reference>
<accession>A0A178IKL9</accession>
<evidence type="ECO:0000313" key="1">
    <source>
        <dbReference type="EMBL" id="OAM90414.1"/>
    </source>
</evidence>
<sequence>MVTEAHFKEPVILAQDVEPPPALESDAPSSAPGNPVVELEPAIMPNADGVIDLVAVALASDEEINPFAVRSVATDALREITLHIDGIVSGATPCVLVNGRTVVPGESIEGLTLIRIEPDSTLFRYEAHRIRIPVTGKSTRIRLAL</sequence>
<evidence type="ECO:0000313" key="2">
    <source>
        <dbReference type="Proteomes" id="UP000078486"/>
    </source>
</evidence>
<dbReference type="EMBL" id="LRRQ01000058">
    <property type="protein sequence ID" value="OAM90414.1"/>
    <property type="molecule type" value="Genomic_DNA"/>
</dbReference>
<dbReference type="Proteomes" id="UP000078486">
    <property type="component" value="Unassembled WGS sequence"/>
</dbReference>
<protein>
    <submittedName>
        <fullName evidence="1">Uncharacterized protein</fullName>
    </submittedName>
</protein>
<dbReference type="AlphaFoldDB" id="A0A178IKL9"/>
<dbReference type="STRING" id="1184151.AW736_08020"/>
<keyword evidence="2" id="KW-1185">Reference proteome</keyword>
<comment type="caution">
    <text evidence="1">The sequence shown here is derived from an EMBL/GenBank/DDBJ whole genome shotgun (WGS) entry which is preliminary data.</text>
</comment>
<proteinExistence type="predicted"/>